<dbReference type="Proteomes" id="UP001139447">
    <property type="component" value="Unassembled WGS sequence"/>
</dbReference>
<keyword evidence="3" id="KW-1185">Reference proteome</keyword>
<dbReference type="Pfam" id="PF22691">
    <property type="entry name" value="Thiolase_C_1"/>
    <property type="match status" value="1"/>
</dbReference>
<evidence type="ECO:0000259" key="1">
    <source>
        <dbReference type="Pfam" id="PF22691"/>
    </source>
</evidence>
<protein>
    <submittedName>
        <fullName evidence="2">Acetyl-CoA acetyltransferase</fullName>
    </submittedName>
</protein>
<proteinExistence type="predicted"/>
<feature type="domain" description="Thiolase C-terminal" evidence="1">
    <location>
        <begin position="245"/>
        <end position="388"/>
    </location>
</feature>
<dbReference type="SUPFAM" id="SSF53901">
    <property type="entry name" value="Thiolase-like"/>
    <property type="match status" value="2"/>
</dbReference>
<dbReference type="RefSeq" id="WP_243304552.1">
    <property type="nucleotide sequence ID" value="NZ_JALGBI010000001.1"/>
</dbReference>
<name>A0A9X2AM50_9BURK</name>
<dbReference type="CDD" id="cd00829">
    <property type="entry name" value="SCP-x_thiolase"/>
    <property type="match status" value="1"/>
</dbReference>
<dbReference type="PIRSF" id="PIRSF000429">
    <property type="entry name" value="Ac-CoA_Ac_transf"/>
    <property type="match status" value="1"/>
</dbReference>
<dbReference type="PANTHER" id="PTHR42870:SF1">
    <property type="entry name" value="NON-SPECIFIC LIPID-TRANSFER PROTEIN-LIKE 2"/>
    <property type="match status" value="1"/>
</dbReference>
<dbReference type="GO" id="GO:0003988">
    <property type="term" value="F:acetyl-CoA C-acyltransferase activity"/>
    <property type="evidence" value="ECO:0007669"/>
    <property type="project" value="UniProtKB-ARBA"/>
</dbReference>
<dbReference type="PANTHER" id="PTHR42870">
    <property type="entry name" value="ACETYL-COA C-ACETYLTRANSFERASE"/>
    <property type="match status" value="1"/>
</dbReference>
<evidence type="ECO:0000313" key="2">
    <source>
        <dbReference type="EMBL" id="MCJ0762365.1"/>
    </source>
</evidence>
<dbReference type="EMBL" id="JALGBI010000001">
    <property type="protein sequence ID" value="MCJ0762365.1"/>
    <property type="molecule type" value="Genomic_DNA"/>
</dbReference>
<dbReference type="Gene3D" id="3.40.47.10">
    <property type="match status" value="1"/>
</dbReference>
<reference evidence="2" key="1">
    <citation type="submission" date="2022-03" db="EMBL/GenBank/DDBJ databases">
        <authorList>
            <person name="Woo C.Y."/>
        </authorList>
    </citation>
    <scope>NUCLEOTIDE SEQUENCE</scope>
    <source>
        <strain evidence="2">CYS-02</strain>
    </source>
</reference>
<dbReference type="InterPro" id="IPR055140">
    <property type="entry name" value="Thiolase_C_2"/>
</dbReference>
<dbReference type="AlphaFoldDB" id="A0A9X2AM50"/>
<dbReference type="NCBIfam" id="NF004811">
    <property type="entry name" value="PRK06158.1"/>
    <property type="match status" value="1"/>
</dbReference>
<evidence type="ECO:0000313" key="3">
    <source>
        <dbReference type="Proteomes" id="UP001139447"/>
    </source>
</evidence>
<sequence length="392" mass="40901">MSANTLRGAAAIVGVAESDLGEVSAGTYPLDLAAQASVRALQDAGLKVSDVDAIFSVARGRVLSNLDLGEYLGIRPRIQGGSITGGSSALSHLLHAAMALAHGQCDVALIAYGGTPRADAKRNKTKSAGVVTEDPDLEAPYAPRGAATAYAMAAMRHMHQYGTTREQLAQVAISAREWARLNPVAWSNQKPSLTTAQVLDSKMISSPLTVADCCLVTDGGGAIVLTRSDHASALRRKPVHVLGVGEAQWHRWISQMADLTVTAATDSGKRAFEMAGLAPRDVDVVQLYDAFTINPILFLEDLGFCPKGEGGRFVEDGKLAPGGALPMNTNGGGLSYGHPGMYGIFTLIEATRQLRGEANARQVSGCEVALAHGNGGWLSSQVTALLGTSATL</sequence>
<comment type="caution">
    <text evidence="2">The sequence shown here is derived from an EMBL/GenBank/DDBJ whole genome shotgun (WGS) entry which is preliminary data.</text>
</comment>
<organism evidence="2 3">
    <name type="scientific">Variovorax terrae</name>
    <dbReference type="NCBI Taxonomy" id="2923278"/>
    <lineage>
        <taxon>Bacteria</taxon>
        <taxon>Pseudomonadati</taxon>
        <taxon>Pseudomonadota</taxon>
        <taxon>Betaproteobacteria</taxon>
        <taxon>Burkholderiales</taxon>
        <taxon>Comamonadaceae</taxon>
        <taxon>Variovorax</taxon>
    </lineage>
</organism>
<dbReference type="InterPro" id="IPR002155">
    <property type="entry name" value="Thiolase"/>
</dbReference>
<dbReference type="InterPro" id="IPR016039">
    <property type="entry name" value="Thiolase-like"/>
</dbReference>
<gene>
    <name evidence="2" type="ORF">MMF98_03995</name>
</gene>
<accession>A0A9X2AM50</accession>